<accession>A0AA37WEI7</accession>
<dbReference type="PANTHER" id="PTHR46401:SF2">
    <property type="entry name" value="GLYCOSYLTRANSFERASE WBBK-RELATED"/>
    <property type="match status" value="1"/>
</dbReference>
<evidence type="ECO:0000256" key="1">
    <source>
        <dbReference type="ARBA" id="ARBA00022679"/>
    </source>
</evidence>
<dbReference type="AlphaFoldDB" id="A0AA37WEI7"/>
<proteinExistence type="predicted"/>
<reference evidence="3" key="2">
    <citation type="submission" date="2023-01" db="EMBL/GenBank/DDBJ databases">
        <title>Draft genome sequence of Portibacter lacus strain NBRC 108769.</title>
        <authorList>
            <person name="Sun Q."/>
            <person name="Mori K."/>
        </authorList>
    </citation>
    <scope>NUCLEOTIDE SEQUENCE</scope>
    <source>
        <strain evidence="3">NBRC 108769</strain>
    </source>
</reference>
<keyword evidence="1 3" id="KW-0808">Transferase</keyword>
<dbReference type="SUPFAM" id="SSF53756">
    <property type="entry name" value="UDP-Glycosyltransferase/glycogen phosphorylase"/>
    <property type="match status" value="1"/>
</dbReference>
<reference evidence="3" key="1">
    <citation type="journal article" date="2014" name="Int. J. Syst. Evol. Microbiol.">
        <title>Complete genome sequence of Corynebacterium casei LMG S-19264T (=DSM 44701T), isolated from a smear-ripened cheese.</title>
        <authorList>
            <consortium name="US DOE Joint Genome Institute (JGI-PGF)"/>
            <person name="Walter F."/>
            <person name="Albersmeier A."/>
            <person name="Kalinowski J."/>
            <person name="Ruckert C."/>
        </authorList>
    </citation>
    <scope>NUCLEOTIDE SEQUENCE</scope>
    <source>
        <strain evidence="3">NBRC 108769</strain>
    </source>
</reference>
<evidence type="ECO:0000313" key="3">
    <source>
        <dbReference type="EMBL" id="GLR18851.1"/>
    </source>
</evidence>
<dbReference type="PANTHER" id="PTHR46401">
    <property type="entry name" value="GLYCOSYLTRANSFERASE WBBK-RELATED"/>
    <property type="match status" value="1"/>
</dbReference>
<evidence type="ECO:0000259" key="2">
    <source>
        <dbReference type="Pfam" id="PF13439"/>
    </source>
</evidence>
<dbReference type="Gene3D" id="3.40.50.2000">
    <property type="entry name" value="Glycogen Phosphorylase B"/>
    <property type="match status" value="2"/>
</dbReference>
<gene>
    <name evidence="3" type="ORF">GCM10007940_34670</name>
</gene>
<comment type="caution">
    <text evidence="3">The sequence shown here is derived from an EMBL/GenBank/DDBJ whole genome shotgun (WGS) entry which is preliminary data.</text>
</comment>
<dbReference type="EMBL" id="BSOH01000023">
    <property type="protein sequence ID" value="GLR18851.1"/>
    <property type="molecule type" value="Genomic_DNA"/>
</dbReference>
<feature type="domain" description="Glycosyltransferase subfamily 4-like N-terminal" evidence="2">
    <location>
        <begin position="83"/>
        <end position="207"/>
    </location>
</feature>
<keyword evidence="4" id="KW-1185">Reference proteome</keyword>
<dbReference type="InterPro" id="IPR028098">
    <property type="entry name" value="Glyco_trans_4-like_N"/>
</dbReference>
<sequence length="398" mass="45788">MSKYLAQSGLDVHVLAPKNADYPSTNPNVQEEVENVTLLRENIWEVRRIFNKSTKTKEAETDGIFFKDKKNLSLKEKFSLWVRGNIFIPDARVPWYFQIRGFVKNYIKKHEIDVLITTGPPHSIHLNGLYAKKKTDVKWIADFRDPWTTIEYHDKMPMTAFARNKHQQLEGKVMKVADRVITVSPSWAEEFQNLGAEKVDVVYNGYEESVFDIKALSKNEKIQIAHLGTLRADRNPENLWKALHSLKDSIAFELNLYGEVSQDVRSSIENNNLTNFTTYKGQVSHQEALKAMVSSDLLLLLVNQDEKNSKGRIPAKIFEYLRSGSKILILENQEGDASKITQKFTNTRSVNYNNYEQILEAVQSLVNNKDSFTDLDQVKTYSRENQASNLSKIIHELV</sequence>
<name>A0AA37WEI7_9BACT</name>
<dbReference type="Pfam" id="PF13439">
    <property type="entry name" value="Glyco_transf_4"/>
    <property type="match status" value="1"/>
</dbReference>
<protein>
    <submittedName>
        <fullName evidence="3">Glycosyl transferase family 1</fullName>
    </submittedName>
</protein>
<dbReference type="GO" id="GO:0016757">
    <property type="term" value="F:glycosyltransferase activity"/>
    <property type="evidence" value="ECO:0007669"/>
    <property type="project" value="TreeGrafter"/>
</dbReference>
<dbReference type="Proteomes" id="UP001156666">
    <property type="component" value="Unassembled WGS sequence"/>
</dbReference>
<organism evidence="3 4">
    <name type="scientific">Portibacter lacus</name>
    <dbReference type="NCBI Taxonomy" id="1099794"/>
    <lineage>
        <taxon>Bacteria</taxon>
        <taxon>Pseudomonadati</taxon>
        <taxon>Bacteroidota</taxon>
        <taxon>Saprospiria</taxon>
        <taxon>Saprospirales</taxon>
        <taxon>Haliscomenobacteraceae</taxon>
        <taxon>Portibacter</taxon>
    </lineage>
</organism>
<evidence type="ECO:0000313" key="4">
    <source>
        <dbReference type="Proteomes" id="UP001156666"/>
    </source>
</evidence>